<accession>A0A1N7CSB0</accession>
<dbReference type="InterPro" id="IPR005693">
    <property type="entry name" value="Mce"/>
</dbReference>
<keyword evidence="2" id="KW-0812">Transmembrane</keyword>
<organism evidence="5 6">
    <name type="scientific">Williamsia sterculiae</name>
    <dbReference type="NCBI Taxonomy" id="1344003"/>
    <lineage>
        <taxon>Bacteria</taxon>
        <taxon>Bacillati</taxon>
        <taxon>Actinomycetota</taxon>
        <taxon>Actinomycetes</taxon>
        <taxon>Mycobacteriales</taxon>
        <taxon>Nocardiaceae</taxon>
        <taxon>Williamsia</taxon>
    </lineage>
</organism>
<dbReference type="RefSeq" id="WP_076476345.1">
    <property type="nucleotide sequence ID" value="NZ_FTNT01000001.1"/>
</dbReference>
<sequence length="381" mass="40224">MNQDRDLRRSRASTGVIGVIVTTLVVLVAMQMDKLPYLSDGGVYSALFDDAGGLAKGDKVIVSGVEVGTVRAIHLAATDTGTKAEVDFTLADSVQLGDDSQAVIKTATVLGRRNLTLVPRPGDRLRPGATIPNHNTVAPYSLIDALQGATDTVADTDTGQLNTALNTLSDSFAGTPPQVRGAVDGVARLSKAVADRDTALRQLLQRAGSVSKVLADRSGQIDTLVDDASSLLGELQLRRYAIAQLITGTRDVAAQISGFIADNNAQLTPVLQKLNRVVAILQDNSDNLKSTLDRLGPYANVLGEAVSSGPYFSSLVGIPTFGDYTSTFLKIMQRKYPEAYRAFTYAFNQQPGVLGTRPDAAHDPNSSTAAPPPSYPTAEGP</sequence>
<dbReference type="GO" id="GO:0005576">
    <property type="term" value="C:extracellular region"/>
    <property type="evidence" value="ECO:0007669"/>
    <property type="project" value="TreeGrafter"/>
</dbReference>
<keyword evidence="2" id="KW-0472">Membrane</keyword>
<gene>
    <name evidence="5" type="ORF">SAMN05445060_0337</name>
</gene>
<evidence type="ECO:0000259" key="3">
    <source>
        <dbReference type="Pfam" id="PF02470"/>
    </source>
</evidence>
<name>A0A1N7CSB0_9NOCA</name>
<feature type="transmembrane region" description="Helical" evidence="2">
    <location>
        <begin position="12"/>
        <end position="30"/>
    </location>
</feature>
<dbReference type="Pfam" id="PF11887">
    <property type="entry name" value="Mce4_CUP1"/>
    <property type="match status" value="1"/>
</dbReference>
<evidence type="ECO:0000256" key="1">
    <source>
        <dbReference type="SAM" id="MobiDB-lite"/>
    </source>
</evidence>
<dbReference type="InterPro" id="IPR003399">
    <property type="entry name" value="Mce/MlaD"/>
</dbReference>
<dbReference type="AlphaFoldDB" id="A0A1N7CSB0"/>
<evidence type="ECO:0000259" key="4">
    <source>
        <dbReference type="Pfam" id="PF11887"/>
    </source>
</evidence>
<proteinExistence type="predicted"/>
<dbReference type="PANTHER" id="PTHR33371">
    <property type="entry name" value="INTERMEMBRANE PHOSPHOLIPID TRANSPORT SYSTEM BINDING PROTEIN MLAD-RELATED"/>
    <property type="match status" value="1"/>
</dbReference>
<dbReference type="PRINTS" id="PR01782">
    <property type="entry name" value="MCEVIRFACTOR"/>
</dbReference>
<protein>
    <submittedName>
        <fullName evidence="5">Phospholipid/cholesterol/gamma-HCH transport system substrate-binding protein</fullName>
    </submittedName>
</protein>
<dbReference type="PANTHER" id="PTHR33371:SF18">
    <property type="entry name" value="MCE-FAMILY PROTEIN MCE3C"/>
    <property type="match status" value="1"/>
</dbReference>
<dbReference type="InterPro" id="IPR024516">
    <property type="entry name" value="Mce_C"/>
</dbReference>
<dbReference type="InterPro" id="IPR052336">
    <property type="entry name" value="MlaD_Phospholipid_Transporter"/>
</dbReference>
<evidence type="ECO:0000256" key="2">
    <source>
        <dbReference type="SAM" id="Phobius"/>
    </source>
</evidence>
<dbReference type="EMBL" id="FTNT01000001">
    <property type="protein sequence ID" value="SIR66536.1"/>
    <property type="molecule type" value="Genomic_DNA"/>
</dbReference>
<evidence type="ECO:0000313" key="5">
    <source>
        <dbReference type="EMBL" id="SIR66536.1"/>
    </source>
</evidence>
<dbReference type="STRING" id="1344003.SAMN05445060_0337"/>
<feature type="region of interest" description="Disordered" evidence="1">
    <location>
        <begin position="354"/>
        <end position="381"/>
    </location>
</feature>
<dbReference type="Pfam" id="PF02470">
    <property type="entry name" value="MlaD"/>
    <property type="match status" value="1"/>
</dbReference>
<keyword evidence="2" id="KW-1133">Transmembrane helix</keyword>
<reference evidence="5 6" key="1">
    <citation type="submission" date="2017-01" db="EMBL/GenBank/DDBJ databases">
        <authorList>
            <person name="Mah S.A."/>
            <person name="Swanson W.J."/>
            <person name="Moy G.W."/>
            <person name="Vacquier V.D."/>
        </authorList>
    </citation>
    <scope>NUCLEOTIDE SEQUENCE [LARGE SCALE GENOMIC DNA]</scope>
    <source>
        <strain evidence="5 6">CPCC 203464</strain>
    </source>
</reference>
<evidence type="ECO:0000313" key="6">
    <source>
        <dbReference type="Proteomes" id="UP000186218"/>
    </source>
</evidence>
<feature type="domain" description="Mce/MlaD" evidence="3">
    <location>
        <begin position="43"/>
        <end position="119"/>
    </location>
</feature>
<keyword evidence="6" id="KW-1185">Reference proteome</keyword>
<dbReference type="Proteomes" id="UP000186218">
    <property type="component" value="Unassembled WGS sequence"/>
</dbReference>
<dbReference type="NCBIfam" id="TIGR00996">
    <property type="entry name" value="Mtu_fam_mce"/>
    <property type="match status" value="1"/>
</dbReference>
<dbReference type="OrthoDB" id="5241191at2"/>
<feature type="domain" description="Mammalian cell entry C-terminal" evidence="4">
    <location>
        <begin position="123"/>
        <end position="295"/>
    </location>
</feature>